<sequence length="100" mass="11165">FAVISGLKHLLSCNYSLAIGVPASYIELPTGNTVNIKFTYNHVINAAESLSFQPIKEEVRNKLLDYFKDGHSLSLALYVLEDDLHLSAEDEQELVELLVD</sequence>
<accession>A0ABN7X1J7</accession>
<name>A0ABN7X1J7_GIGMA</name>
<gene>
    <name evidence="1" type="ORF">GMARGA_LOCUS37829</name>
</gene>
<feature type="non-terminal residue" evidence="1">
    <location>
        <position position="1"/>
    </location>
</feature>
<evidence type="ECO:0000313" key="1">
    <source>
        <dbReference type="EMBL" id="CAG8845781.1"/>
    </source>
</evidence>
<protein>
    <submittedName>
        <fullName evidence="1">20964_t:CDS:1</fullName>
    </submittedName>
</protein>
<evidence type="ECO:0000313" key="2">
    <source>
        <dbReference type="Proteomes" id="UP000789901"/>
    </source>
</evidence>
<organism evidence="1 2">
    <name type="scientific">Gigaspora margarita</name>
    <dbReference type="NCBI Taxonomy" id="4874"/>
    <lineage>
        <taxon>Eukaryota</taxon>
        <taxon>Fungi</taxon>
        <taxon>Fungi incertae sedis</taxon>
        <taxon>Mucoromycota</taxon>
        <taxon>Glomeromycotina</taxon>
        <taxon>Glomeromycetes</taxon>
        <taxon>Diversisporales</taxon>
        <taxon>Gigasporaceae</taxon>
        <taxon>Gigaspora</taxon>
    </lineage>
</organism>
<proteinExistence type="predicted"/>
<dbReference type="EMBL" id="CAJVQB010080879">
    <property type="protein sequence ID" value="CAG8845781.1"/>
    <property type="molecule type" value="Genomic_DNA"/>
</dbReference>
<reference evidence="1 2" key="1">
    <citation type="submission" date="2021-06" db="EMBL/GenBank/DDBJ databases">
        <authorList>
            <person name="Kallberg Y."/>
            <person name="Tangrot J."/>
            <person name="Rosling A."/>
        </authorList>
    </citation>
    <scope>NUCLEOTIDE SEQUENCE [LARGE SCALE GENOMIC DNA]</scope>
    <source>
        <strain evidence="1 2">120-4 pot B 10/14</strain>
    </source>
</reference>
<dbReference type="Proteomes" id="UP000789901">
    <property type="component" value="Unassembled WGS sequence"/>
</dbReference>
<comment type="caution">
    <text evidence="1">The sequence shown here is derived from an EMBL/GenBank/DDBJ whole genome shotgun (WGS) entry which is preliminary data.</text>
</comment>
<keyword evidence="2" id="KW-1185">Reference proteome</keyword>